<dbReference type="KEGG" id="pmac:106718283"/>
<dbReference type="GO" id="GO:0005509">
    <property type="term" value="F:calcium ion binding"/>
    <property type="evidence" value="ECO:0007669"/>
    <property type="project" value="InterPro"/>
</dbReference>
<dbReference type="Pfam" id="PF13499">
    <property type="entry name" value="EF-hand_7"/>
    <property type="match status" value="1"/>
</dbReference>
<dbReference type="InParanoid" id="A0A0N1PFN0"/>
<proteinExistence type="predicted"/>
<gene>
    <name evidence="3" type="ORF">RR48_04161</name>
</gene>
<dbReference type="SMART" id="SM00054">
    <property type="entry name" value="EFh"/>
    <property type="match status" value="3"/>
</dbReference>
<sequence>MVSDFRRKKLMYMFKVLDKDGNGIIEKKDFEMSCCFGACRAHAAQQREMKQGDSTYDECFEIVWDALQKVGDSNSDGQVSAEEWVTMWDTVSKSAADRDWLDKYCKFIFKMQDLNGDGFIDSDDFVAANIKSGTSKEEAWAAFQKLSQGKPKISMTEFQKLWYDFFISDDPNAPGNFIIGRPSFD</sequence>
<keyword evidence="1" id="KW-0106">Calcium</keyword>
<evidence type="ECO:0000313" key="3">
    <source>
        <dbReference type="EMBL" id="KPJ08054.1"/>
    </source>
</evidence>
<name>A0A0N1PFN0_PAPMA</name>
<dbReference type="InterPro" id="IPR002048">
    <property type="entry name" value="EF_hand_dom"/>
</dbReference>
<dbReference type="Pfam" id="PF13202">
    <property type="entry name" value="EF-hand_5"/>
    <property type="match status" value="1"/>
</dbReference>
<evidence type="ECO:0000313" key="4">
    <source>
        <dbReference type="Proteomes" id="UP000053240"/>
    </source>
</evidence>
<dbReference type="Gene3D" id="1.10.238.10">
    <property type="entry name" value="EF-hand"/>
    <property type="match status" value="1"/>
</dbReference>
<dbReference type="Proteomes" id="UP000053240">
    <property type="component" value="Unassembled WGS sequence"/>
</dbReference>
<accession>A0A0N1PFN0</accession>
<dbReference type="STRING" id="76193.A0A0N1PFN0"/>
<dbReference type="InterPro" id="IPR011992">
    <property type="entry name" value="EF-hand-dom_pair"/>
</dbReference>
<protein>
    <submittedName>
        <fullName evidence="3">Calexcitin-2</fullName>
    </submittedName>
</protein>
<dbReference type="EMBL" id="KQ461158">
    <property type="protein sequence ID" value="KPJ08054.1"/>
    <property type="molecule type" value="Genomic_DNA"/>
</dbReference>
<reference evidence="3 4" key="1">
    <citation type="journal article" date="2015" name="Nat. Commun.">
        <title>Outbred genome sequencing and CRISPR/Cas9 gene editing in butterflies.</title>
        <authorList>
            <person name="Li X."/>
            <person name="Fan D."/>
            <person name="Zhang W."/>
            <person name="Liu G."/>
            <person name="Zhang L."/>
            <person name="Zhao L."/>
            <person name="Fang X."/>
            <person name="Chen L."/>
            <person name="Dong Y."/>
            <person name="Chen Y."/>
            <person name="Ding Y."/>
            <person name="Zhao R."/>
            <person name="Feng M."/>
            <person name="Zhu Y."/>
            <person name="Feng Y."/>
            <person name="Jiang X."/>
            <person name="Zhu D."/>
            <person name="Xiang H."/>
            <person name="Feng X."/>
            <person name="Li S."/>
            <person name="Wang J."/>
            <person name="Zhang G."/>
            <person name="Kronforst M.R."/>
            <person name="Wang W."/>
        </authorList>
    </citation>
    <scope>NUCLEOTIDE SEQUENCE [LARGE SCALE GENOMIC DNA]</scope>
    <source>
        <strain evidence="3">Ya'a_city_454_Pm</strain>
        <tissue evidence="3">Whole body</tissue>
    </source>
</reference>
<dbReference type="OrthoDB" id="9974725at2759"/>
<dbReference type="PROSITE" id="PS00018">
    <property type="entry name" value="EF_HAND_1"/>
    <property type="match status" value="3"/>
</dbReference>
<keyword evidence="4" id="KW-1185">Reference proteome</keyword>
<dbReference type="SUPFAM" id="SSF47473">
    <property type="entry name" value="EF-hand"/>
    <property type="match status" value="1"/>
</dbReference>
<dbReference type="AlphaFoldDB" id="A0A0N1PFN0"/>
<dbReference type="PROSITE" id="PS50222">
    <property type="entry name" value="EF_HAND_2"/>
    <property type="match status" value="2"/>
</dbReference>
<feature type="domain" description="EF-hand" evidence="2">
    <location>
        <begin position="5"/>
        <end position="40"/>
    </location>
</feature>
<evidence type="ECO:0000259" key="2">
    <source>
        <dbReference type="PROSITE" id="PS50222"/>
    </source>
</evidence>
<dbReference type="InterPro" id="IPR018247">
    <property type="entry name" value="EF_Hand_1_Ca_BS"/>
</dbReference>
<evidence type="ECO:0000256" key="1">
    <source>
        <dbReference type="ARBA" id="ARBA00022837"/>
    </source>
</evidence>
<feature type="domain" description="EF-hand" evidence="2">
    <location>
        <begin position="100"/>
        <end position="135"/>
    </location>
</feature>
<organism evidence="3 4">
    <name type="scientific">Papilio machaon</name>
    <name type="common">Old World swallowtail butterfly</name>
    <dbReference type="NCBI Taxonomy" id="76193"/>
    <lineage>
        <taxon>Eukaryota</taxon>
        <taxon>Metazoa</taxon>
        <taxon>Ecdysozoa</taxon>
        <taxon>Arthropoda</taxon>
        <taxon>Hexapoda</taxon>
        <taxon>Insecta</taxon>
        <taxon>Pterygota</taxon>
        <taxon>Neoptera</taxon>
        <taxon>Endopterygota</taxon>
        <taxon>Lepidoptera</taxon>
        <taxon>Glossata</taxon>
        <taxon>Ditrysia</taxon>
        <taxon>Papilionoidea</taxon>
        <taxon>Papilionidae</taxon>
        <taxon>Papilioninae</taxon>
        <taxon>Papilio</taxon>
    </lineage>
</organism>